<dbReference type="Proteomes" id="UP000670947">
    <property type="component" value="Unassembled WGS sequence"/>
</dbReference>
<dbReference type="Pfam" id="PF00583">
    <property type="entry name" value="Acetyltransf_1"/>
    <property type="match status" value="1"/>
</dbReference>
<dbReference type="SUPFAM" id="SSF55729">
    <property type="entry name" value="Acyl-CoA N-acyltransferases (Nat)"/>
    <property type="match status" value="1"/>
</dbReference>
<dbReference type="CDD" id="cd04301">
    <property type="entry name" value="NAT_SF"/>
    <property type="match status" value="1"/>
</dbReference>
<dbReference type="EMBL" id="JAGGDJ010000010">
    <property type="protein sequence ID" value="MBO7745569.1"/>
    <property type="molecule type" value="Genomic_DNA"/>
</dbReference>
<accession>A0ABS3WB74</accession>
<evidence type="ECO:0000313" key="4">
    <source>
        <dbReference type="EMBL" id="MBO7745569.1"/>
    </source>
</evidence>
<dbReference type="PROSITE" id="PS51186">
    <property type="entry name" value="GNAT"/>
    <property type="match status" value="1"/>
</dbReference>
<protein>
    <submittedName>
        <fullName evidence="4">N-acetyltransferase</fullName>
    </submittedName>
</protein>
<reference evidence="4 5" key="1">
    <citation type="submission" date="2021-03" db="EMBL/GenBank/DDBJ databases">
        <title>Paenibacillus artemisicola MWE-103 whole genome sequence.</title>
        <authorList>
            <person name="Ham Y.J."/>
        </authorList>
    </citation>
    <scope>NUCLEOTIDE SEQUENCE [LARGE SCALE GENOMIC DNA]</scope>
    <source>
        <strain evidence="4 5">MWE-103</strain>
    </source>
</reference>
<evidence type="ECO:0000313" key="5">
    <source>
        <dbReference type="Proteomes" id="UP000670947"/>
    </source>
</evidence>
<gene>
    <name evidence="4" type="ORF">I8J29_15270</name>
</gene>
<dbReference type="PANTHER" id="PTHR43072">
    <property type="entry name" value="N-ACETYLTRANSFERASE"/>
    <property type="match status" value="1"/>
</dbReference>
<dbReference type="Gene3D" id="3.40.630.30">
    <property type="match status" value="1"/>
</dbReference>
<evidence type="ECO:0000256" key="2">
    <source>
        <dbReference type="ARBA" id="ARBA00023315"/>
    </source>
</evidence>
<evidence type="ECO:0000259" key="3">
    <source>
        <dbReference type="PROSITE" id="PS51186"/>
    </source>
</evidence>
<comment type="caution">
    <text evidence="4">The sequence shown here is derived from an EMBL/GenBank/DDBJ whole genome shotgun (WGS) entry which is preliminary data.</text>
</comment>
<dbReference type="InterPro" id="IPR016181">
    <property type="entry name" value="Acyl_CoA_acyltransferase"/>
</dbReference>
<keyword evidence="5" id="KW-1185">Reference proteome</keyword>
<dbReference type="RefSeq" id="WP_208848399.1">
    <property type="nucleotide sequence ID" value="NZ_JAGGDJ010000010.1"/>
</dbReference>
<feature type="domain" description="N-acetyltransferase" evidence="3">
    <location>
        <begin position="5"/>
        <end position="157"/>
    </location>
</feature>
<proteinExistence type="predicted"/>
<sequence length="166" mass="19201">MSNRTAFVPYEERYLEQVRGTYNHFVAHTTVSFDLHPYTPEQMKALIEPLSDIYRSYVVLHEGEYAGYIMLTQHKKRPAFNVTGEMTIYLEPAFTGKGIGREAMAFLEETARELGFHSLIATICTENESSVALFTKLGYKQVSHYVEIAYKFDRWLDLVCLQKILN</sequence>
<name>A0ABS3WB74_9BACL</name>
<evidence type="ECO:0000256" key="1">
    <source>
        <dbReference type="ARBA" id="ARBA00022679"/>
    </source>
</evidence>
<dbReference type="PANTHER" id="PTHR43072:SF23">
    <property type="entry name" value="UPF0039 PROTEIN C11D3.02C"/>
    <property type="match status" value="1"/>
</dbReference>
<organism evidence="4 5">
    <name type="scientific">Paenibacillus artemisiicola</name>
    <dbReference type="NCBI Taxonomy" id="1172618"/>
    <lineage>
        <taxon>Bacteria</taxon>
        <taxon>Bacillati</taxon>
        <taxon>Bacillota</taxon>
        <taxon>Bacilli</taxon>
        <taxon>Bacillales</taxon>
        <taxon>Paenibacillaceae</taxon>
        <taxon>Paenibacillus</taxon>
    </lineage>
</organism>
<keyword evidence="2" id="KW-0012">Acyltransferase</keyword>
<dbReference type="InterPro" id="IPR000182">
    <property type="entry name" value="GNAT_dom"/>
</dbReference>
<keyword evidence="1" id="KW-0808">Transferase</keyword>